<protein>
    <recommendedName>
        <fullName evidence="3">Outer membrane protein beta-barrel domain-containing protein</fullName>
    </recommendedName>
</protein>
<evidence type="ECO:0000313" key="1">
    <source>
        <dbReference type="EMBL" id="MFD1187655.1"/>
    </source>
</evidence>
<dbReference type="EMBL" id="JBHTLD010000161">
    <property type="protein sequence ID" value="MFD1187655.1"/>
    <property type="molecule type" value="Genomic_DNA"/>
</dbReference>
<gene>
    <name evidence="1" type="ORF">ACFQ2O_15675</name>
</gene>
<evidence type="ECO:0000313" key="2">
    <source>
        <dbReference type="Proteomes" id="UP001597094"/>
    </source>
</evidence>
<comment type="caution">
    <text evidence="1">The sequence shown here is derived from an EMBL/GenBank/DDBJ whole genome shotgun (WGS) entry which is preliminary data.</text>
</comment>
<sequence length="189" mass="20621">MNKLLITFTFLLLTSWSICYGQEFSKSSLKYATGIGASMGKNAEGLGLVFSVGYQREIWKDRLRLNPNMSFGYYSGKGISDAPDVYFNSVSLQTNLYVDAVRFKAFSLVLGTGALVNNSRGLKGTGGDPGRSSSVYINDVHAGGYFGAGFRISPPGKRIALELMPININTDTQDFLEANFRIGLDVKLN</sequence>
<dbReference type="RefSeq" id="WP_377529654.1">
    <property type="nucleotide sequence ID" value="NZ_JBHTLD010000161.1"/>
</dbReference>
<reference evidence="2" key="1">
    <citation type="journal article" date="2019" name="Int. J. Syst. Evol. Microbiol.">
        <title>The Global Catalogue of Microorganisms (GCM) 10K type strain sequencing project: providing services to taxonomists for standard genome sequencing and annotation.</title>
        <authorList>
            <consortium name="The Broad Institute Genomics Platform"/>
            <consortium name="The Broad Institute Genome Sequencing Center for Infectious Disease"/>
            <person name="Wu L."/>
            <person name="Ma J."/>
        </authorList>
    </citation>
    <scope>NUCLEOTIDE SEQUENCE [LARGE SCALE GENOMIC DNA]</scope>
    <source>
        <strain evidence="2">JCM 31319</strain>
    </source>
</reference>
<name>A0ABW3SVS3_9BACT</name>
<proteinExistence type="predicted"/>
<dbReference type="Proteomes" id="UP001597094">
    <property type="component" value="Unassembled WGS sequence"/>
</dbReference>
<keyword evidence="2" id="KW-1185">Reference proteome</keyword>
<organism evidence="1 2">
    <name type="scientific">Pontibacter rugosus</name>
    <dbReference type="NCBI Taxonomy" id="1745966"/>
    <lineage>
        <taxon>Bacteria</taxon>
        <taxon>Pseudomonadati</taxon>
        <taxon>Bacteroidota</taxon>
        <taxon>Cytophagia</taxon>
        <taxon>Cytophagales</taxon>
        <taxon>Hymenobacteraceae</taxon>
        <taxon>Pontibacter</taxon>
    </lineage>
</organism>
<evidence type="ECO:0008006" key="3">
    <source>
        <dbReference type="Google" id="ProtNLM"/>
    </source>
</evidence>
<accession>A0ABW3SVS3</accession>